<gene>
    <name evidence="8" type="ORF">PCAL00307_LOCUS19784</name>
    <name evidence="9" type="ORF">PECAL_5P18320</name>
</gene>
<dbReference type="OrthoDB" id="5979581at2759"/>
<dbReference type="InterPro" id="IPR008271">
    <property type="entry name" value="Ser/Thr_kinase_AS"/>
</dbReference>
<feature type="compositionally biased region" description="Basic and acidic residues" evidence="6">
    <location>
        <begin position="526"/>
        <end position="539"/>
    </location>
</feature>
<dbReference type="InterPro" id="IPR050660">
    <property type="entry name" value="NEK_Ser/Thr_kinase"/>
</dbReference>
<dbReference type="PANTHER" id="PTHR43671:SF13">
    <property type="entry name" value="SERINE_THREONINE-PROTEIN KINASE NEK2"/>
    <property type="match status" value="1"/>
</dbReference>
<evidence type="ECO:0000313" key="10">
    <source>
        <dbReference type="Proteomes" id="UP000789595"/>
    </source>
</evidence>
<dbReference type="Proteomes" id="UP000789595">
    <property type="component" value="Unassembled WGS sequence"/>
</dbReference>
<dbReference type="InterPro" id="IPR011009">
    <property type="entry name" value="Kinase-like_dom_sf"/>
</dbReference>
<dbReference type="GO" id="GO:0005524">
    <property type="term" value="F:ATP binding"/>
    <property type="evidence" value="ECO:0007669"/>
    <property type="project" value="UniProtKB-KW"/>
</dbReference>
<dbReference type="Gene3D" id="1.10.510.10">
    <property type="entry name" value="Transferase(Phosphotransferase) domain 1"/>
    <property type="match status" value="1"/>
</dbReference>
<dbReference type="SUPFAM" id="SSF56112">
    <property type="entry name" value="Protein kinase-like (PK-like)"/>
    <property type="match status" value="1"/>
</dbReference>
<name>A0A7S4ECY9_9STRA</name>
<proteinExistence type="predicted"/>
<feature type="compositionally biased region" description="Polar residues" evidence="6">
    <location>
        <begin position="452"/>
        <end position="468"/>
    </location>
</feature>
<organism evidence="8">
    <name type="scientific">Pelagomonas calceolata</name>
    <dbReference type="NCBI Taxonomy" id="35677"/>
    <lineage>
        <taxon>Eukaryota</taxon>
        <taxon>Sar</taxon>
        <taxon>Stramenopiles</taxon>
        <taxon>Ochrophyta</taxon>
        <taxon>Pelagophyceae</taxon>
        <taxon>Pelagomonadales</taxon>
        <taxon>Pelagomonadaceae</taxon>
        <taxon>Pelagomonas</taxon>
    </lineage>
</organism>
<feature type="region of interest" description="Disordered" evidence="6">
    <location>
        <begin position="428"/>
        <end position="539"/>
    </location>
</feature>
<evidence type="ECO:0000256" key="5">
    <source>
        <dbReference type="ARBA" id="ARBA00022840"/>
    </source>
</evidence>
<evidence type="ECO:0000313" key="8">
    <source>
        <dbReference type="EMBL" id="CAE0704336.1"/>
    </source>
</evidence>
<keyword evidence="3" id="KW-0547">Nucleotide-binding</keyword>
<evidence type="ECO:0000259" key="7">
    <source>
        <dbReference type="PROSITE" id="PS50011"/>
    </source>
</evidence>
<feature type="domain" description="Protein kinase" evidence="7">
    <location>
        <begin position="70"/>
        <end position="368"/>
    </location>
</feature>
<dbReference type="EMBL" id="HBIW01022934">
    <property type="protein sequence ID" value="CAE0704336.1"/>
    <property type="molecule type" value="Transcribed_RNA"/>
</dbReference>
<evidence type="ECO:0000256" key="1">
    <source>
        <dbReference type="ARBA" id="ARBA00012513"/>
    </source>
</evidence>
<evidence type="ECO:0000256" key="4">
    <source>
        <dbReference type="ARBA" id="ARBA00022777"/>
    </source>
</evidence>
<dbReference type="SMART" id="SM00220">
    <property type="entry name" value="S_TKc"/>
    <property type="match status" value="1"/>
</dbReference>
<dbReference type="AlphaFoldDB" id="A0A7S4ECY9"/>
<dbReference type="EC" id="2.7.11.1" evidence="1"/>
<feature type="region of interest" description="Disordered" evidence="6">
    <location>
        <begin position="1"/>
        <end position="29"/>
    </location>
</feature>
<dbReference type="GO" id="GO:0004674">
    <property type="term" value="F:protein serine/threonine kinase activity"/>
    <property type="evidence" value="ECO:0007669"/>
    <property type="project" value="UniProtKB-EC"/>
</dbReference>
<keyword evidence="10" id="KW-1185">Reference proteome</keyword>
<keyword evidence="2" id="KW-0808">Transferase</keyword>
<reference evidence="9" key="2">
    <citation type="submission" date="2021-11" db="EMBL/GenBank/DDBJ databases">
        <authorList>
            <consortium name="Genoscope - CEA"/>
            <person name="William W."/>
        </authorList>
    </citation>
    <scope>NUCLEOTIDE SEQUENCE</scope>
</reference>
<evidence type="ECO:0000313" key="9">
    <source>
        <dbReference type="EMBL" id="CAH0377275.1"/>
    </source>
</evidence>
<reference evidence="8" key="1">
    <citation type="submission" date="2021-01" db="EMBL/GenBank/DDBJ databases">
        <authorList>
            <person name="Corre E."/>
            <person name="Pelletier E."/>
            <person name="Niang G."/>
            <person name="Scheremetjew M."/>
            <person name="Finn R."/>
            <person name="Kale V."/>
            <person name="Holt S."/>
            <person name="Cochrane G."/>
            <person name="Meng A."/>
            <person name="Brown T."/>
            <person name="Cohen L."/>
        </authorList>
    </citation>
    <scope>NUCLEOTIDE SEQUENCE</scope>
    <source>
        <strain evidence="8">CCMP1756</strain>
    </source>
</reference>
<accession>A0A7S4ECY9</accession>
<evidence type="ECO:0000256" key="6">
    <source>
        <dbReference type="SAM" id="MobiDB-lite"/>
    </source>
</evidence>
<keyword evidence="4" id="KW-0418">Kinase</keyword>
<dbReference type="PANTHER" id="PTHR43671">
    <property type="entry name" value="SERINE/THREONINE-PROTEIN KINASE NEK"/>
    <property type="match status" value="1"/>
</dbReference>
<dbReference type="PROSITE" id="PS50011">
    <property type="entry name" value="PROTEIN_KINASE_DOM"/>
    <property type="match status" value="1"/>
</dbReference>
<keyword evidence="5" id="KW-0067">ATP-binding</keyword>
<evidence type="ECO:0000256" key="3">
    <source>
        <dbReference type="ARBA" id="ARBA00022741"/>
    </source>
</evidence>
<dbReference type="PROSITE" id="PS00108">
    <property type="entry name" value="PROTEIN_KINASE_ST"/>
    <property type="match status" value="1"/>
</dbReference>
<sequence>MADALSAAAKARRQRTPQGNAPAPDQVETRSGHLVVRAAAIADPRGVDVSVKPRTLIEQALGCDFVRERFVVGAGAGTGAFSSCFFAEDRLAERDVVLKFTDVRKREHATMCLRETAVLKSISHPAIVGLYSEHTIPCGTHHVAVMEALHGPELNDLIESIGALKESYVRVVARDVASGLGYLHRRGVLHRDVKPDNVICVGSSRTADDRPPTRCVLIDFGLARTLSPADIDAAGLNSEELDKSLSRLAIDMSAVGNRLYSAPETKRAAPKAYPEALAPCTSNYGVAADAYALGKTLAHALTGRVGEPLTGVEQLCGFLCSRGKPKRKTYSSLRDCVSEDCADAVRGLLKARPEERTKLKQFLVSSWVRPTTYDDNMAPASSFHLLECALDLSARRRSKDYDEQNMANMNPSAAYKGRQAPLIELSSSTKPIVSPPDPRMAAAARTPPFERSPQSTPASTPGRNSPSQMDDHLAAVAESPPRRRRPPKVTGSMEMDASQRSGASSRKESPTEIYRTLEDSPTDQTELDRPQRRPSLEMD</sequence>
<dbReference type="InterPro" id="IPR000719">
    <property type="entry name" value="Prot_kinase_dom"/>
</dbReference>
<evidence type="ECO:0000256" key="2">
    <source>
        <dbReference type="ARBA" id="ARBA00022679"/>
    </source>
</evidence>
<dbReference type="Pfam" id="PF00069">
    <property type="entry name" value="Pkinase"/>
    <property type="match status" value="1"/>
</dbReference>
<feature type="compositionally biased region" description="Basic and acidic residues" evidence="6">
    <location>
        <begin position="505"/>
        <end position="518"/>
    </location>
</feature>
<dbReference type="EMBL" id="CAKKNE010000005">
    <property type="protein sequence ID" value="CAH0377275.1"/>
    <property type="molecule type" value="Genomic_DNA"/>
</dbReference>
<protein>
    <recommendedName>
        <fullName evidence="1">non-specific serine/threonine protein kinase</fullName>
        <ecNumber evidence="1">2.7.11.1</ecNumber>
    </recommendedName>
</protein>